<protein>
    <submittedName>
        <fullName evidence="3">Helix-turn-helix domain-containing protein</fullName>
    </submittedName>
</protein>
<dbReference type="InterPro" id="IPR010982">
    <property type="entry name" value="Lambda_DNA-bd_dom_sf"/>
</dbReference>
<proteinExistence type="predicted"/>
<dbReference type="Gene3D" id="1.10.260.40">
    <property type="entry name" value="lambda repressor-like DNA-binding domains"/>
    <property type="match status" value="1"/>
</dbReference>
<keyword evidence="1" id="KW-0238">DNA-binding</keyword>
<dbReference type="Proteomes" id="UP000707138">
    <property type="component" value="Unassembled WGS sequence"/>
</dbReference>
<dbReference type="SMART" id="SM00530">
    <property type="entry name" value="HTH_XRE"/>
    <property type="match status" value="1"/>
</dbReference>
<sequence length="135" mass="14846">MSVIKRIVDLLQQKGISISEFAKLIGVNRATVSNWKQRNSNPPIELLAPIANVLNVSVLYLLGLQEDQGMPAPSSQLTTNPPAPVVSRMGLTAKEEELLSIFRDLGEDSQEMVLATAYLERRAHPDKEARRGLIG</sequence>
<feature type="domain" description="HTH cro/C1-type" evidence="2">
    <location>
        <begin position="7"/>
        <end position="61"/>
    </location>
</feature>
<evidence type="ECO:0000313" key="4">
    <source>
        <dbReference type="Proteomes" id="UP000707138"/>
    </source>
</evidence>
<evidence type="ECO:0000256" key="1">
    <source>
        <dbReference type="ARBA" id="ARBA00023125"/>
    </source>
</evidence>
<dbReference type="PANTHER" id="PTHR46558:SF11">
    <property type="entry name" value="HTH-TYPE TRANSCRIPTIONAL REGULATOR XRE"/>
    <property type="match status" value="1"/>
</dbReference>
<organism evidence="3 4">
    <name type="scientific">Veillonella magna</name>
    <dbReference type="NCBI Taxonomy" id="464322"/>
    <lineage>
        <taxon>Bacteria</taxon>
        <taxon>Bacillati</taxon>
        <taxon>Bacillota</taxon>
        <taxon>Negativicutes</taxon>
        <taxon>Veillonellales</taxon>
        <taxon>Veillonellaceae</taxon>
        <taxon>Veillonella</taxon>
    </lineage>
</organism>
<name>A0ABS2GFE6_9FIRM</name>
<dbReference type="PANTHER" id="PTHR46558">
    <property type="entry name" value="TRACRIPTIONAL REGULATORY PROTEIN-RELATED-RELATED"/>
    <property type="match status" value="1"/>
</dbReference>
<evidence type="ECO:0000259" key="2">
    <source>
        <dbReference type="PROSITE" id="PS50943"/>
    </source>
</evidence>
<dbReference type="RefSeq" id="WP_205087187.1">
    <property type="nucleotide sequence ID" value="NZ_JACJLA010000001.1"/>
</dbReference>
<comment type="caution">
    <text evidence="3">The sequence shown here is derived from an EMBL/GenBank/DDBJ whole genome shotgun (WGS) entry which is preliminary data.</text>
</comment>
<dbReference type="SUPFAM" id="SSF47413">
    <property type="entry name" value="lambda repressor-like DNA-binding domains"/>
    <property type="match status" value="1"/>
</dbReference>
<dbReference type="InterPro" id="IPR001387">
    <property type="entry name" value="Cro/C1-type_HTH"/>
</dbReference>
<dbReference type="PROSITE" id="PS50943">
    <property type="entry name" value="HTH_CROC1"/>
    <property type="match status" value="1"/>
</dbReference>
<keyword evidence="4" id="KW-1185">Reference proteome</keyword>
<evidence type="ECO:0000313" key="3">
    <source>
        <dbReference type="EMBL" id="MBM6911869.1"/>
    </source>
</evidence>
<accession>A0ABS2GFE6</accession>
<dbReference type="EMBL" id="JACJLA010000001">
    <property type="protein sequence ID" value="MBM6911869.1"/>
    <property type="molecule type" value="Genomic_DNA"/>
</dbReference>
<dbReference type="Pfam" id="PF01381">
    <property type="entry name" value="HTH_3"/>
    <property type="match status" value="1"/>
</dbReference>
<dbReference type="CDD" id="cd00093">
    <property type="entry name" value="HTH_XRE"/>
    <property type="match status" value="1"/>
</dbReference>
<gene>
    <name evidence="3" type="ORF">H6A01_00825</name>
</gene>
<reference evidence="3 4" key="1">
    <citation type="journal article" date="2021" name="Sci. Rep.">
        <title>The distribution of antibiotic resistance genes in chicken gut microbiota commensals.</title>
        <authorList>
            <person name="Juricova H."/>
            <person name="Matiasovicova J."/>
            <person name="Kubasova T."/>
            <person name="Cejkova D."/>
            <person name="Rychlik I."/>
        </authorList>
    </citation>
    <scope>NUCLEOTIDE SEQUENCE [LARGE SCALE GENOMIC DNA]</scope>
    <source>
        <strain evidence="3 4">An537</strain>
    </source>
</reference>